<dbReference type="SUPFAM" id="SSF49899">
    <property type="entry name" value="Concanavalin A-like lectins/glucanases"/>
    <property type="match status" value="1"/>
</dbReference>
<dbReference type="PROSITE" id="PS51762">
    <property type="entry name" value="GH16_2"/>
    <property type="match status" value="1"/>
</dbReference>
<dbReference type="Proteomes" id="UP001497453">
    <property type="component" value="Chromosome 10"/>
</dbReference>
<evidence type="ECO:0000259" key="4">
    <source>
        <dbReference type="PROSITE" id="PS51762"/>
    </source>
</evidence>
<evidence type="ECO:0000256" key="1">
    <source>
        <dbReference type="SAM" id="MobiDB-lite"/>
    </source>
</evidence>
<feature type="transmembrane region" description="Helical" evidence="2">
    <location>
        <begin position="397"/>
        <end position="415"/>
    </location>
</feature>
<feature type="signal peptide" evidence="3">
    <location>
        <begin position="1"/>
        <end position="19"/>
    </location>
</feature>
<dbReference type="InterPro" id="IPR013320">
    <property type="entry name" value="ConA-like_dom_sf"/>
</dbReference>
<sequence length="416" mass="43457">MKAALSLATLLYLAPAALAANFTLVKQYAGQDFFNDWDFTDNFDNTTNGARSVFDTDELELEHASLLILGDINYVPQSTQPQLAYIDSNQRAIIKVDNTSVVAYPNKRNSIRINSKDFYEAGTVWVFDAVHLPYGCAVWPSFWTKGADWPRQGEIDIVEGINTQTSNQMALHTFNGCNAASGTNQKGKVGTTNCNDTTGAGCTVTETTDNSYGASFASAGGGVWAAQFDATGIYIWFWNRASVPTSITTATDSIDISQWGAPSAAYPSSSCDIGKFFGAQQMVIDITLCGDWAGVPSLYQPVCGGDGAADGCYRNSVINAGSPNFDNAYFEINYIKAFGVNSSVITNFAGAVGSSTSNSPSGGSSGSGGAQTTSAGGSTQTGSGDGSGAFKLNLSGGAIWGVLGAGVLALLSGLML</sequence>
<keyword evidence="2" id="KW-0472">Membrane</keyword>
<dbReference type="InterPro" id="IPR050546">
    <property type="entry name" value="Glycosyl_Hydrlase_16"/>
</dbReference>
<feature type="compositionally biased region" description="Low complexity" evidence="1">
    <location>
        <begin position="370"/>
        <end position="382"/>
    </location>
</feature>
<dbReference type="PANTHER" id="PTHR10963">
    <property type="entry name" value="GLYCOSYL HYDROLASE-RELATED"/>
    <property type="match status" value="1"/>
</dbReference>
<evidence type="ECO:0000256" key="3">
    <source>
        <dbReference type="SAM" id="SignalP"/>
    </source>
</evidence>
<evidence type="ECO:0000313" key="6">
    <source>
        <dbReference type="Proteomes" id="UP001497453"/>
    </source>
</evidence>
<keyword evidence="6" id="KW-1185">Reference proteome</keyword>
<proteinExistence type="predicted"/>
<organism evidence="5 6">
    <name type="scientific">Somion occarium</name>
    <dbReference type="NCBI Taxonomy" id="3059160"/>
    <lineage>
        <taxon>Eukaryota</taxon>
        <taxon>Fungi</taxon>
        <taxon>Dikarya</taxon>
        <taxon>Basidiomycota</taxon>
        <taxon>Agaricomycotina</taxon>
        <taxon>Agaricomycetes</taxon>
        <taxon>Polyporales</taxon>
        <taxon>Cerrenaceae</taxon>
        <taxon>Somion</taxon>
    </lineage>
</organism>
<accession>A0ABP1CUF2</accession>
<keyword evidence="2" id="KW-1133">Transmembrane helix</keyword>
<reference evidence="6" key="1">
    <citation type="submission" date="2024-04" db="EMBL/GenBank/DDBJ databases">
        <authorList>
            <person name="Shaw F."/>
            <person name="Minotto A."/>
        </authorList>
    </citation>
    <scope>NUCLEOTIDE SEQUENCE [LARGE SCALE GENOMIC DNA]</scope>
</reference>
<feature type="chain" id="PRO_5046216702" description="GH16 domain-containing protein" evidence="3">
    <location>
        <begin position="20"/>
        <end position="416"/>
    </location>
</feature>
<dbReference type="Gene3D" id="2.60.120.200">
    <property type="match status" value="1"/>
</dbReference>
<evidence type="ECO:0000313" key="5">
    <source>
        <dbReference type="EMBL" id="CAL1698332.1"/>
    </source>
</evidence>
<name>A0ABP1CUF2_9APHY</name>
<evidence type="ECO:0000256" key="2">
    <source>
        <dbReference type="SAM" id="Phobius"/>
    </source>
</evidence>
<dbReference type="CDD" id="cd02181">
    <property type="entry name" value="GH16_fungal_Lam16A_glucanase"/>
    <property type="match status" value="1"/>
</dbReference>
<keyword evidence="2" id="KW-0812">Transmembrane</keyword>
<gene>
    <name evidence="5" type="ORF">GFSPODELE1_LOCUS2110</name>
</gene>
<dbReference type="InterPro" id="IPR000757">
    <property type="entry name" value="Beta-glucanase-like"/>
</dbReference>
<dbReference type="EMBL" id="OZ037953">
    <property type="protein sequence ID" value="CAL1698332.1"/>
    <property type="molecule type" value="Genomic_DNA"/>
</dbReference>
<protein>
    <recommendedName>
        <fullName evidence="4">GH16 domain-containing protein</fullName>
    </recommendedName>
</protein>
<keyword evidence="3" id="KW-0732">Signal</keyword>
<feature type="domain" description="GH16" evidence="4">
    <location>
        <begin position="35"/>
        <end position="301"/>
    </location>
</feature>
<feature type="region of interest" description="Disordered" evidence="1">
    <location>
        <begin position="359"/>
        <end position="382"/>
    </location>
</feature>
<dbReference type="Pfam" id="PF26113">
    <property type="entry name" value="GH16_XgeA"/>
    <property type="match status" value="1"/>
</dbReference>
<dbReference type="PANTHER" id="PTHR10963:SF24">
    <property type="entry name" value="GLYCOSIDASE C21B10.07-RELATED"/>
    <property type="match status" value="1"/>
</dbReference>